<name>A0ABX4K139_CLOSG</name>
<keyword evidence="2" id="KW-1185">Reference proteome</keyword>
<accession>A0ABX4K139</accession>
<gene>
    <name evidence="1" type="ORF">CRX47_03160</name>
</gene>
<evidence type="ECO:0000313" key="2">
    <source>
        <dbReference type="Proteomes" id="UP000223854"/>
    </source>
</evidence>
<dbReference type="Proteomes" id="UP000223854">
    <property type="component" value="Unassembled WGS sequence"/>
</dbReference>
<evidence type="ECO:0000313" key="1">
    <source>
        <dbReference type="EMBL" id="PHG98889.1"/>
    </source>
</evidence>
<organism evidence="1 2">
    <name type="scientific">Clostridium sporogenes</name>
    <dbReference type="NCBI Taxonomy" id="1509"/>
    <lineage>
        <taxon>Bacteria</taxon>
        <taxon>Bacillati</taxon>
        <taxon>Bacillota</taxon>
        <taxon>Clostridia</taxon>
        <taxon>Eubacteriales</taxon>
        <taxon>Clostridiaceae</taxon>
        <taxon>Clostridium</taxon>
    </lineage>
</organism>
<protein>
    <submittedName>
        <fullName evidence="1">Uncharacterized protein</fullName>
    </submittedName>
</protein>
<reference evidence="1 2" key="1">
    <citation type="submission" date="2017-09" db="EMBL/GenBank/DDBJ databases">
        <title>FDA dAtabase for Regulatory Grade micrObial Sequences (FDA-ARGOS): Supporting development and validation of Infectious Disease Dx tests.</title>
        <authorList>
            <person name="Kerrigan L."/>
            <person name="Long C."/>
            <person name="Tallon L.J."/>
            <person name="Sadzewicz L."/>
            <person name="Ott S."/>
            <person name="Zhao X."/>
            <person name="Nagaraj S."/>
            <person name="Vavikolanu K."/>
            <person name="Aluvathingal J."/>
            <person name="Nadendla S."/>
            <person name="Sichtig H."/>
        </authorList>
    </citation>
    <scope>NUCLEOTIDE SEQUENCE [LARGE SCALE GENOMIC DNA]</scope>
    <source>
        <strain evidence="1 2">FDAARGOS_423</strain>
    </source>
</reference>
<comment type="caution">
    <text evidence="1">The sequence shown here is derived from an EMBL/GenBank/DDBJ whole genome shotgun (WGS) entry which is preliminary data.</text>
</comment>
<dbReference type="RefSeq" id="WP_098926901.1">
    <property type="nucleotide sequence ID" value="NZ_CBCRVC010000006.1"/>
</dbReference>
<sequence>MSKRIKLKKYKQMLSKYGLKYKKSENSNIQWFNKPNGLNIFDKKELRRVLETLINSADFYELHFTGGTHIIFEDGNYRKSDIKFCKEESIKEKNLMCYLICELLENFTEEEIKDIVERID</sequence>
<proteinExistence type="predicted"/>
<dbReference type="EMBL" id="PDLH01000007">
    <property type="protein sequence ID" value="PHG98889.1"/>
    <property type="molecule type" value="Genomic_DNA"/>
</dbReference>